<keyword evidence="5" id="KW-0472">Membrane</keyword>
<dbReference type="EMBL" id="FQYR01000005">
    <property type="protein sequence ID" value="SHJ98963.1"/>
    <property type="molecule type" value="Genomic_DNA"/>
</dbReference>
<keyword evidence="1" id="KW-0808">Transferase</keyword>
<keyword evidence="2" id="KW-0547">Nucleotide-binding</keyword>
<reference evidence="8 9" key="1">
    <citation type="submission" date="2016-11" db="EMBL/GenBank/DDBJ databases">
        <authorList>
            <person name="Jaros S."/>
            <person name="Januszkiewicz K."/>
            <person name="Wedrychowicz H."/>
        </authorList>
    </citation>
    <scope>NUCLEOTIDE SEQUENCE [LARGE SCALE GENOMIC DNA]</scope>
    <source>
        <strain evidence="8 9">DSM 18772</strain>
    </source>
</reference>
<proteinExistence type="predicted"/>
<name>A0A1M6NT85_9BACT</name>
<evidence type="ECO:0000256" key="1">
    <source>
        <dbReference type="ARBA" id="ARBA00022679"/>
    </source>
</evidence>
<feature type="domain" description="PPM-type phosphatase" evidence="7">
    <location>
        <begin position="14"/>
        <end position="242"/>
    </location>
</feature>
<dbReference type="CDD" id="cd14014">
    <property type="entry name" value="STKc_PknB_like"/>
    <property type="match status" value="1"/>
</dbReference>
<gene>
    <name evidence="8" type="ORF">SAMN02745181_2961</name>
</gene>
<keyword evidence="9" id="KW-1185">Reference proteome</keyword>
<evidence type="ECO:0000259" key="7">
    <source>
        <dbReference type="PROSITE" id="PS51746"/>
    </source>
</evidence>
<keyword evidence="5" id="KW-0812">Transmembrane</keyword>
<evidence type="ECO:0000256" key="5">
    <source>
        <dbReference type="SAM" id="Phobius"/>
    </source>
</evidence>
<dbReference type="Proteomes" id="UP000184510">
    <property type="component" value="Unassembled WGS sequence"/>
</dbReference>
<feature type="transmembrane region" description="Helical" evidence="5">
    <location>
        <begin position="561"/>
        <end position="579"/>
    </location>
</feature>
<dbReference type="OrthoDB" id="9801841at2"/>
<keyword evidence="8" id="KW-0723">Serine/threonine-protein kinase</keyword>
<evidence type="ECO:0000256" key="4">
    <source>
        <dbReference type="ARBA" id="ARBA00022840"/>
    </source>
</evidence>
<dbReference type="Pfam" id="PF00069">
    <property type="entry name" value="Pkinase"/>
    <property type="match status" value="1"/>
</dbReference>
<evidence type="ECO:0000256" key="3">
    <source>
        <dbReference type="ARBA" id="ARBA00022777"/>
    </source>
</evidence>
<organism evidence="8 9">
    <name type="scientific">Rubritalea squalenifaciens DSM 18772</name>
    <dbReference type="NCBI Taxonomy" id="1123071"/>
    <lineage>
        <taxon>Bacteria</taxon>
        <taxon>Pseudomonadati</taxon>
        <taxon>Verrucomicrobiota</taxon>
        <taxon>Verrucomicrobiia</taxon>
        <taxon>Verrucomicrobiales</taxon>
        <taxon>Rubritaleaceae</taxon>
        <taxon>Rubritalea</taxon>
    </lineage>
</organism>
<dbReference type="SUPFAM" id="SSF81606">
    <property type="entry name" value="PP2C-like"/>
    <property type="match status" value="1"/>
</dbReference>
<dbReference type="InParanoid" id="A0A1M6NT85"/>
<dbReference type="SMART" id="SM00331">
    <property type="entry name" value="PP2C_SIG"/>
    <property type="match status" value="1"/>
</dbReference>
<dbReference type="Gene3D" id="3.30.200.20">
    <property type="entry name" value="Phosphorylase Kinase, domain 1"/>
    <property type="match status" value="1"/>
</dbReference>
<dbReference type="PANTHER" id="PTHR43289">
    <property type="entry name" value="MITOGEN-ACTIVATED PROTEIN KINASE KINASE KINASE 20-RELATED"/>
    <property type="match status" value="1"/>
</dbReference>
<dbReference type="CDD" id="cd00143">
    <property type="entry name" value="PP2Cc"/>
    <property type="match status" value="1"/>
</dbReference>
<dbReference type="InterPro" id="IPR000719">
    <property type="entry name" value="Prot_kinase_dom"/>
</dbReference>
<accession>A0A1M6NT85</accession>
<evidence type="ECO:0000313" key="9">
    <source>
        <dbReference type="Proteomes" id="UP000184510"/>
    </source>
</evidence>
<dbReference type="InterPro" id="IPR011009">
    <property type="entry name" value="Kinase-like_dom_sf"/>
</dbReference>
<dbReference type="PROSITE" id="PS50011">
    <property type="entry name" value="PROTEIN_KINASE_DOM"/>
    <property type="match status" value="1"/>
</dbReference>
<dbReference type="RefSeq" id="WP_143184528.1">
    <property type="nucleotide sequence ID" value="NZ_FQYR01000005.1"/>
</dbReference>
<dbReference type="PANTHER" id="PTHR43289:SF6">
    <property type="entry name" value="SERINE_THREONINE-PROTEIN KINASE NEKL-3"/>
    <property type="match status" value="1"/>
</dbReference>
<dbReference type="Pfam" id="PF13672">
    <property type="entry name" value="PP2C_2"/>
    <property type="match status" value="1"/>
</dbReference>
<keyword evidence="5" id="KW-1133">Transmembrane helix</keyword>
<dbReference type="GO" id="GO:0004674">
    <property type="term" value="F:protein serine/threonine kinase activity"/>
    <property type="evidence" value="ECO:0007669"/>
    <property type="project" value="UniProtKB-KW"/>
</dbReference>
<dbReference type="PROSITE" id="PS51746">
    <property type="entry name" value="PPM_2"/>
    <property type="match status" value="1"/>
</dbReference>
<dbReference type="InterPro" id="IPR036457">
    <property type="entry name" value="PPM-type-like_dom_sf"/>
</dbReference>
<dbReference type="Gene3D" id="1.10.510.10">
    <property type="entry name" value="Transferase(Phosphotransferase) domain 1"/>
    <property type="match status" value="1"/>
</dbReference>
<evidence type="ECO:0000313" key="8">
    <source>
        <dbReference type="EMBL" id="SHJ98963.1"/>
    </source>
</evidence>
<dbReference type="STRING" id="1123071.SAMN02745181_2961"/>
<sequence length="582" mass="65105">MNPSNTASSRLRVTVGQSCLAGTKDQNEDCTGVRIGAGEDLCTKGVAAVVADGVGAASGSKVASETCVQGFLSDYFSTPDSWTVKTSAQRVMDGLNRWLYGQGHAEGLSDEKGYVSTLSAMVLRSRTAFIFHIGDTRVYRMRDGVMEQLTRDHRSVVSRQTSYLNRAMGLNLSLQVDYKEVVLEVGDCFLLCSDGVHDWMTDDLISEVLLSSKGLEHTAAELTERALAAGSDDNVTSLLLRVDELPESDMEEAARILGERPFPPLLDPGMKLDGLEVEEILVESTRSQLYRVTDLENGRELVMKTPSPNYRDDKDYIARFVAEEWIGKRVSHKNLVQVVQRDRKPTFLYYLMESLDGKNLAQWLEEKKGKPAVEEVVGIVKQIVDAVRALHRKETLHQDLKLENVIISDQGKVCVIDYGSCSVAGLKESPSDKDEEVLGTLDFSAPEYRMPDSEKANTRADQFSIAMIAYHLLTGGKCPYGDKWEKADSLRDFHALEYIPSYRYQAMVPVWMDGALKKALRVSPSSRYPSMSEWMHDMGHPNPEFMESRHLPMMERDPVKFWKLISALLFVLVVILMVLGDF</sequence>
<dbReference type="Gene3D" id="3.60.40.10">
    <property type="entry name" value="PPM-type phosphatase domain"/>
    <property type="match status" value="1"/>
</dbReference>
<dbReference type="InterPro" id="IPR001932">
    <property type="entry name" value="PPM-type_phosphatase-like_dom"/>
</dbReference>
<feature type="domain" description="Protein kinase" evidence="6">
    <location>
        <begin position="275"/>
        <end position="543"/>
    </location>
</feature>
<evidence type="ECO:0000256" key="2">
    <source>
        <dbReference type="ARBA" id="ARBA00022741"/>
    </source>
</evidence>
<dbReference type="AlphaFoldDB" id="A0A1M6NT85"/>
<dbReference type="SMART" id="SM00220">
    <property type="entry name" value="S_TKc"/>
    <property type="match status" value="1"/>
</dbReference>
<evidence type="ECO:0000259" key="6">
    <source>
        <dbReference type="PROSITE" id="PS50011"/>
    </source>
</evidence>
<keyword evidence="4" id="KW-0067">ATP-binding</keyword>
<keyword evidence="3 8" id="KW-0418">Kinase</keyword>
<dbReference type="SUPFAM" id="SSF56112">
    <property type="entry name" value="Protein kinase-like (PK-like)"/>
    <property type="match status" value="1"/>
</dbReference>
<dbReference type="GO" id="GO:0005524">
    <property type="term" value="F:ATP binding"/>
    <property type="evidence" value="ECO:0007669"/>
    <property type="project" value="UniProtKB-KW"/>
</dbReference>
<dbReference type="SMART" id="SM00332">
    <property type="entry name" value="PP2Cc"/>
    <property type="match status" value="1"/>
</dbReference>
<protein>
    <submittedName>
        <fullName evidence="8">Serine/threonine protein kinase</fullName>
    </submittedName>
</protein>